<name>A0A1B0CQ40_LUTLO</name>
<dbReference type="EMBL" id="AJWK01022984">
    <property type="status" value="NOT_ANNOTATED_CDS"/>
    <property type="molecule type" value="Genomic_DNA"/>
</dbReference>
<proteinExistence type="predicted"/>
<reference evidence="1" key="1">
    <citation type="submission" date="2020-05" db="UniProtKB">
        <authorList>
            <consortium name="EnsemblMetazoa"/>
        </authorList>
    </citation>
    <scope>IDENTIFICATION</scope>
    <source>
        <strain evidence="1">Jacobina</strain>
    </source>
</reference>
<dbReference type="VEuPathDB" id="VectorBase:LLOJ006989"/>
<dbReference type="EnsemblMetazoa" id="LLOJ006989-RA">
    <property type="protein sequence ID" value="LLOJ006989-PA"/>
    <property type="gene ID" value="LLOJ006989"/>
</dbReference>
<organism evidence="1 2">
    <name type="scientific">Lutzomyia longipalpis</name>
    <name type="common">Sand fly</name>
    <dbReference type="NCBI Taxonomy" id="7200"/>
    <lineage>
        <taxon>Eukaryota</taxon>
        <taxon>Metazoa</taxon>
        <taxon>Ecdysozoa</taxon>
        <taxon>Arthropoda</taxon>
        <taxon>Hexapoda</taxon>
        <taxon>Insecta</taxon>
        <taxon>Pterygota</taxon>
        <taxon>Neoptera</taxon>
        <taxon>Endopterygota</taxon>
        <taxon>Diptera</taxon>
        <taxon>Nematocera</taxon>
        <taxon>Psychodoidea</taxon>
        <taxon>Psychodidae</taxon>
        <taxon>Lutzomyia</taxon>
        <taxon>Lutzomyia</taxon>
    </lineage>
</organism>
<dbReference type="Proteomes" id="UP000092461">
    <property type="component" value="Unassembled WGS sequence"/>
</dbReference>
<dbReference type="AlphaFoldDB" id="A0A1B0CQ40"/>
<protein>
    <submittedName>
        <fullName evidence="1">Uncharacterized protein</fullName>
    </submittedName>
</protein>
<dbReference type="VEuPathDB" id="VectorBase:LLONM1_008530"/>
<evidence type="ECO:0000313" key="2">
    <source>
        <dbReference type="Proteomes" id="UP000092461"/>
    </source>
</evidence>
<evidence type="ECO:0000313" key="1">
    <source>
        <dbReference type="EnsemblMetazoa" id="LLOJ006989-PA"/>
    </source>
</evidence>
<sequence>MTHRHPLCSCGDLNGLKIRISTISDHGLGHAEYVAPLQAAEVVGIRNRIQNFDQHVTFFRDVFRNYDFFRYECEHPYGLADRINGDILRLENEMKDIQGSGSLFEVNVPEFKPLRQCRKELRMLKHLSSLPKEITDPLVVGWDISVNTRPSIKATDGWSKGDNSRAEPIRLMLC</sequence>
<keyword evidence="2" id="KW-1185">Reference proteome</keyword>
<accession>A0A1B0CQ40</accession>
<dbReference type="EMBL" id="AJWK01022983">
    <property type="status" value="NOT_ANNOTATED_CDS"/>
    <property type="molecule type" value="Genomic_DNA"/>
</dbReference>